<protein>
    <submittedName>
        <fullName evidence="2">Uncharacterized protein</fullName>
    </submittedName>
</protein>
<comment type="caution">
    <text evidence="2">The sequence shown here is derived from an EMBL/GenBank/DDBJ whole genome shotgun (WGS) entry which is preliminary data.</text>
</comment>
<gene>
    <name evidence="2" type="ORF">CAUJ_LOCUS13452</name>
</gene>
<dbReference type="EMBL" id="CAJGYM010000097">
    <property type="protein sequence ID" value="CAD6197543.1"/>
    <property type="molecule type" value="Genomic_DNA"/>
</dbReference>
<name>A0A8S1HLV2_9PELO</name>
<keyword evidence="3" id="KW-1185">Reference proteome</keyword>
<evidence type="ECO:0000313" key="3">
    <source>
        <dbReference type="Proteomes" id="UP000835052"/>
    </source>
</evidence>
<dbReference type="AlphaFoldDB" id="A0A8S1HLV2"/>
<feature type="compositionally biased region" description="Basic and acidic residues" evidence="1">
    <location>
        <begin position="26"/>
        <end position="37"/>
    </location>
</feature>
<evidence type="ECO:0000313" key="2">
    <source>
        <dbReference type="EMBL" id="CAD6197543.1"/>
    </source>
</evidence>
<sequence>MSGGRLAEKVVDEPKKPPITIFELGSPDRPKKEEKSDCGGGTIYLGTCGLEQTCMMIDMRAAATTSSSSLLFSSLHCQLPTGLALLPAYPVIYRTTTAF</sequence>
<reference evidence="2" key="1">
    <citation type="submission" date="2020-10" db="EMBL/GenBank/DDBJ databases">
        <authorList>
            <person name="Kikuchi T."/>
        </authorList>
    </citation>
    <scope>NUCLEOTIDE SEQUENCE</scope>
    <source>
        <strain evidence="2">NKZ352</strain>
    </source>
</reference>
<evidence type="ECO:0000256" key="1">
    <source>
        <dbReference type="SAM" id="MobiDB-lite"/>
    </source>
</evidence>
<proteinExistence type="predicted"/>
<organism evidence="2 3">
    <name type="scientific">Caenorhabditis auriculariae</name>
    <dbReference type="NCBI Taxonomy" id="2777116"/>
    <lineage>
        <taxon>Eukaryota</taxon>
        <taxon>Metazoa</taxon>
        <taxon>Ecdysozoa</taxon>
        <taxon>Nematoda</taxon>
        <taxon>Chromadorea</taxon>
        <taxon>Rhabditida</taxon>
        <taxon>Rhabditina</taxon>
        <taxon>Rhabditomorpha</taxon>
        <taxon>Rhabditoidea</taxon>
        <taxon>Rhabditidae</taxon>
        <taxon>Peloderinae</taxon>
        <taxon>Caenorhabditis</taxon>
    </lineage>
</organism>
<accession>A0A8S1HLV2</accession>
<dbReference type="Proteomes" id="UP000835052">
    <property type="component" value="Unassembled WGS sequence"/>
</dbReference>
<feature type="region of interest" description="Disordered" evidence="1">
    <location>
        <begin position="18"/>
        <end position="37"/>
    </location>
</feature>